<keyword evidence="3" id="KW-0472">Membrane</keyword>
<dbReference type="SMART" id="SM00360">
    <property type="entry name" value="RRM"/>
    <property type="match status" value="1"/>
</dbReference>
<dbReference type="AlphaFoldDB" id="A0A8S0RQT2"/>
<accession>A0A8S0RQT2</accession>
<evidence type="ECO:0000313" key="6">
    <source>
        <dbReference type="Proteomes" id="UP000594638"/>
    </source>
</evidence>
<dbReference type="EMBL" id="CACTIH010003688">
    <property type="protein sequence ID" value="CAA2982190.1"/>
    <property type="molecule type" value="Genomic_DNA"/>
</dbReference>
<dbReference type="PANTHER" id="PTHR47334">
    <property type="entry name" value="SPLICING FACTOR PWI DOMAIN-CONTAINING PROTEIN / RNA RECOGNITION MOTIF (RRM)-CONTAINING PROTEIN"/>
    <property type="match status" value="1"/>
</dbReference>
<dbReference type="InterPro" id="IPR034268">
    <property type="entry name" value="RBM25_RRM"/>
</dbReference>
<dbReference type="InterPro" id="IPR000504">
    <property type="entry name" value="RRM_dom"/>
</dbReference>
<keyword evidence="3" id="KW-1133">Transmembrane helix</keyword>
<feature type="domain" description="RRM" evidence="4">
    <location>
        <begin position="279"/>
        <end position="357"/>
    </location>
</feature>
<evidence type="ECO:0000256" key="2">
    <source>
        <dbReference type="SAM" id="MobiDB-lite"/>
    </source>
</evidence>
<dbReference type="Proteomes" id="UP000594638">
    <property type="component" value="Unassembled WGS sequence"/>
</dbReference>
<evidence type="ECO:0000313" key="5">
    <source>
        <dbReference type="EMBL" id="CAA2982190.1"/>
    </source>
</evidence>
<comment type="caution">
    <text evidence="5">The sequence shown here is derived from an EMBL/GenBank/DDBJ whole genome shotgun (WGS) entry which is preliminary data.</text>
</comment>
<organism evidence="5 6">
    <name type="scientific">Olea europaea subsp. europaea</name>
    <dbReference type="NCBI Taxonomy" id="158383"/>
    <lineage>
        <taxon>Eukaryota</taxon>
        <taxon>Viridiplantae</taxon>
        <taxon>Streptophyta</taxon>
        <taxon>Embryophyta</taxon>
        <taxon>Tracheophyta</taxon>
        <taxon>Spermatophyta</taxon>
        <taxon>Magnoliopsida</taxon>
        <taxon>eudicotyledons</taxon>
        <taxon>Gunneridae</taxon>
        <taxon>Pentapetalae</taxon>
        <taxon>asterids</taxon>
        <taxon>lamiids</taxon>
        <taxon>Lamiales</taxon>
        <taxon>Oleaceae</taxon>
        <taxon>Oleeae</taxon>
        <taxon>Olea</taxon>
    </lineage>
</organism>
<dbReference type="Pfam" id="PF00076">
    <property type="entry name" value="RRM_1"/>
    <property type="match status" value="1"/>
</dbReference>
<gene>
    <name evidence="5" type="ORF">OLEA9_A079556</name>
</gene>
<proteinExistence type="predicted"/>
<dbReference type="GO" id="GO:0003723">
    <property type="term" value="F:RNA binding"/>
    <property type="evidence" value="ECO:0007669"/>
    <property type="project" value="UniProtKB-UniRule"/>
</dbReference>
<dbReference type="InterPro" id="IPR012677">
    <property type="entry name" value="Nucleotide-bd_a/b_plait_sf"/>
</dbReference>
<protein>
    <submittedName>
        <fullName evidence="5">RNA-binding protein 25</fullName>
    </submittedName>
</protein>
<dbReference type="PANTHER" id="PTHR47334:SF2">
    <property type="entry name" value="RNA-BINDING MOTIF PROTEIN 25"/>
    <property type="match status" value="1"/>
</dbReference>
<feature type="compositionally biased region" description="Polar residues" evidence="2">
    <location>
        <begin position="7"/>
        <end position="20"/>
    </location>
</feature>
<feature type="transmembrane region" description="Helical" evidence="3">
    <location>
        <begin position="180"/>
        <end position="199"/>
    </location>
</feature>
<keyword evidence="3" id="KW-0812">Transmembrane</keyword>
<keyword evidence="1" id="KW-0694">RNA-binding</keyword>
<evidence type="ECO:0000259" key="4">
    <source>
        <dbReference type="PROSITE" id="PS50102"/>
    </source>
</evidence>
<evidence type="ECO:0000256" key="3">
    <source>
        <dbReference type="SAM" id="Phobius"/>
    </source>
</evidence>
<reference evidence="5 6" key="1">
    <citation type="submission" date="2019-12" db="EMBL/GenBank/DDBJ databases">
        <authorList>
            <person name="Alioto T."/>
            <person name="Alioto T."/>
            <person name="Gomez Garrido J."/>
        </authorList>
    </citation>
    <scope>NUCLEOTIDE SEQUENCE [LARGE SCALE GENOMIC DNA]</scope>
</reference>
<evidence type="ECO:0000256" key="1">
    <source>
        <dbReference type="PROSITE-ProRule" id="PRU00176"/>
    </source>
</evidence>
<dbReference type="InterPro" id="IPR035979">
    <property type="entry name" value="RBD_domain_sf"/>
</dbReference>
<feature type="compositionally biased region" description="Pro residues" evidence="2">
    <location>
        <begin position="34"/>
        <end position="45"/>
    </location>
</feature>
<feature type="transmembrane region" description="Helical" evidence="3">
    <location>
        <begin position="138"/>
        <end position="159"/>
    </location>
</feature>
<dbReference type="Gene3D" id="3.30.70.330">
    <property type="match status" value="1"/>
</dbReference>
<dbReference type="SUPFAM" id="SSF54928">
    <property type="entry name" value="RNA-binding domain, RBD"/>
    <property type="match status" value="1"/>
</dbReference>
<dbReference type="Gramene" id="OE9A079556T1">
    <property type="protein sequence ID" value="OE9A079556C1"/>
    <property type="gene ID" value="OE9A079556"/>
</dbReference>
<feature type="region of interest" description="Disordered" evidence="2">
    <location>
        <begin position="1"/>
        <end position="45"/>
    </location>
</feature>
<dbReference type="InterPro" id="IPR053294">
    <property type="entry name" value="RBM_PWI_domain"/>
</dbReference>
<keyword evidence="6" id="KW-1185">Reference proteome</keyword>
<dbReference type="CDD" id="cd12446">
    <property type="entry name" value="RRM_RBM25"/>
    <property type="match status" value="1"/>
</dbReference>
<dbReference type="OrthoDB" id="1747660at2759"/>
<name>A0A8S0RQT2_OLEEU</name>
<dbReference type="PROSITE" id="PS50102">
    <property type="entry name" value="RRM"/>
    <property type="match status" value="1"/>
</dbReference>
<sequence length="394" mass="43207">MEDPTTMPENTVADLNSNPTQPEPDKQISDEPAQPGPPFIFTPPPSLILAPPPPSIQPSFRPVALPPAIASPQFTPVPTVNYRTTGVPMPGVSGVTPMVMPPVPVAPAASMPVVPYAPMPNGYPGIHQPVPHGTMPPPAITCLCICITVSYVYGSVLMIDYGEKGWKASLSTTDYPTLQLLFWLVVIKMFSPFMGFWFLNCWQRVKLTTECSFASIIQGVLRYPSPYAPMIRPAFLPRPMGFIPPMLRPPVTGIRGPITSPSIRLPAAQSVTPKEKPQTTVYVGKISTTVENDFILSLLQLCGTVKSWKRPQNPTNGTLKGYGFCEFESAEGVLRALRLLNKLSVDGQELMLNVNQATREYLKVYVDKKVENSKNIKESETEGVKKKGRKCIRC</sequence>